<accession>K7M1W9</accession>
<dbReference type="InParanoid" id="K7M1W9"/>
<reference evidence="1" key="3">
    <citation type="submission" date="2018-07" db="EMBL/GenBank/DDBJ databases">
        <title>WGS assembly of Glycine max.</title>
        <authorList>
            <person name="Schmutz J."/>
            <person name="Cannon S."/>
            <person name="Schlueter J."/>
            <person name="Ma J."/>
            <person name="Mitros T."/>
            <person name="Nelson W."/>
            <person name="Hyten D."/>
            <person name="Song Q."/>
            <person name="Thelen J."/>
            <person name="Cheng J."/>
            <person name="Xu D."/>
            <person name="Hellsten U."/>
            <person name="May G."/>
            <person name="Yu Y."/>
            <person name="Sakurai T."/>
            <person name="Umezawa T."/>
            <person name="Bhattacharyya M."/>
            <person name="Sandhu D."/>
            <person name="Valliyodan B."/>
            <person name="Lindquist E."/>
            <person name="Peto M."/>
            <person name="Grant D."/>
            <person name="Shu S."/>
            <person name="Goodstein D."/>
            <person name="Barry K."/>
            <person name="Futrell-Griggs M."/>
            <person name="Abernathy B."/>
            <person name="Du J."/>
            <person name="Tian Z."/>
            <person name="Zhu L."/>
            <person name="Gill N."/>
            <person name="Joshi T."/>
            <person name="Libault M."/>
            <person name="Sethuraman A."/>
            <person name="Zhang X."/>
            <person name="Shinozaki K."/>
            <person name="Nguyen H."/>
            <person name="Wing R."/>
            <person name="Cregan P."/>
            <person name="Specht J."/>
            <person name="Grimwood J."/>
            <person name="Rokhsar D."/>
            <person name="Stacey G."/>
            <person name="Shoemaker R."/>
            <person name="Jackson S."/>
        </authorList>
    </citation>
    <scope>NUCLEOTIDE SEQUENCE</scope>
    <source>
        <tissue evidence="1">Callus</tissue>
    </source>
</reference>
<dbReference type="EnsemblPlants" id="KRH21768">
    <property type="protein sequence ID" value="KRH21768"/>
    <property type="gene ID" value="GLYMA_13G257300"/>
</dbReference>
<dbReference type="Gramene" id="KRH21768">
    <property type="protein sequence ID" value="KRH21768"/>
    <property type="gene ID" value="GLYMA_13G257300"/>
</dbReference>
<evidence type="ECO:0000313" key="2">
    <source>
        <dbReference type="EnsemblPlants" id="KRH21768"/>
    </source>
</evidence>
<name>K7M1W9_SOYBN</name>
<protein>
    <submittedName>
        <fullName evidence="1 2">Uncharacterized protein</fullName>
    </submittedName>
</protein>
<dbReference type="Proteomes" id="UP000008827">
    <property type="component" value="Chromosome 13"/>
</dbReference>
<organism evidence="2">
    <name type="scientific">Glycine max</name>
    <name type="common">Soybean</name>
    <name type="synonym">Glycine hispida</name>
    <dbReference type="NCBI Taxonomy" id="3847"/>
    <lineage>
        <taxon>Eukaryota</taxon>
        <taxon>Viridiplantae</taxon>
        <taxon>Streptophyta</taxon>
        <taxon>Embryophyta</taxon>
        <taxon>Tracheophyta</taxon>
        <taxon>Spermatophyta</taxon>
        <taxon>Magnoliopsida</taxon>
        <taxon>eudicotyledons</taxon>
        <taxon>Gunneridae</taxon>
        <taxon>Pentapetalae</taxon>
        <taxon>rosids</taxon>
        <taxon>fabids</taxon>
        <taxon>Fabales</taxon>
        <taxon>Fabaceae</taxon>
        <taxon>Papilionoideae</taxon>
        <taxon>50 kb inversion clade</taxon>
        <taxon>NPAAA clade</taxon>
        <taxon>indigoferoid/millettioid clade</taxon>
        <taxon>Phaseoleae</taxon>
        <taxon>Glycine</taxon>
        <taxon>Glycine subgen. Soja</taxon>
    </lineage>
</organism>
<dbReference type="EMBL" id="CM000846">
    <property type="protein sequence ID" value="KRH21768.1"/>
    <property type="molecule type" value="Genomic_DNA"/>
</dbReference>
<sequence>MYLQSLPSYHEPNQYDHGIPIGPAGPVQFLKHCLQMRNGGLLGKSRVDYGVKKYGQHLSGNHKKDIDSSLSNKKEGGKSYLLHQQCINE</sequence>
<dbReference type="AlphaFoldDB" id="K7M1W9"/>
<gene>
    <name evidence="1" type="ORF">GLYMA_13G257300</name>
</gene>
<reference evidence="2" key="2">
    <citation type="submission" date="2018-02" db="UniProtKB">
        <authorList>
            <consortium name="EnsemblPlants"/>
        </authorList>
    </citation>
    <scope>IDENTIFICATION</scope>
    <source>
        <strain evidence="2">Williams 82</strain>
    </source>
</reference>
<evidence type="ECO:0000313" key="3">
    <source>
        <dbReference type="Proteomes" id="UP000008827"/>
    </source>
</evidence>
<evidence type="ECO:0000313" key="1">
    <source>
        <dbReference type="EMBL" id="KRH21768.1"/>
    </source>
</evidence>
<proteinExistence type="predicted"/>
<dbReference type="PaxDb" id="3847-GLYMA13G33090.1"/>
<keyword evidence="3" id="KW-1185">Reference proteome</keyword>
<reference evidence="1 2" key="1">
    <citation type="journal article" date="2010" name="Nature">
        <title>Genome sequence of the palaeopolyploid soybean.</title>
        <authorList>
            <person name="Schmutz J."/>
            <person name="Cannon S.B."/>
            <person name="Schlueter J."/>
            <person name="Ma J."/>
            <person name="Mitros T."/>
            <person name="Nelson W."/>
            <person name="Hyten D.L."/>
            <person name="Song Q."/>
            <person name="Thelen J.J."/>
            <person name="Cheng J."/>
            <person name="Xu D."/>
            <person name="Hellsten U."/>
            <person name="May G.D."/>
            <person name="Yu Y."/>
            <person name="Sakurai T."/>
            <person name="Umezawa T."/>
            <person name="Bhattacharyya M.K."/>
            <person name="Sandhu D."/>
            <person name="Valliyodan B."/>
            <person name="Lindquist E."/>
            <person name="Peto M."/>
            <person name="Grant D."/>
            <person name="Shu S."/>
            <person name="Goodstein D."/>
            <person name="Barry K."/>
            <person name="Futrell-Griggs M."/>
            <person name="Abernathy B."/>
            <person name="Du J."/>
            <person name="Tian Z."/>
            <person name="Zhu L."/>
            <person name="Gill N."/>
            <person name="Joshi T."/>
            <person name="Libault M."/>
            <person name="Sethuraman A."/>
            <person name="Zhang X.-C."/>
            <person name="Shinozaki K."/>
            <person name="Nguyen H.T."/>
            <person name="Wing R.A."/>
            <person name="Cregan P."/>
            <person name="Specht J."/>
            <person name="Grimwood J."/>
            <person name="Rokhsar D."/>
            <person name="Stacey G."/>
            <person name="Shoemaker R.C."/>
            <person name="Jackson S.A."/>
        </authorList>
    </citation>
    <scope>NUCLEOTIDE SEQUENCE [LARGE SCALE GENOMIC DNA]</scope>
    <source>
        <strain evidence="2">cv. Williams 82</strain>
        <tissue evidence="1">Callus</tissue>
    </source>
</reference>
<dbReference type="HOGENOM" id="CLU_2459136_0_0_1"/>